<evidence type="ECO:0000259" key="2">
    <source>
        <dbReference type="Pfam" id="PF02470"/>
    </source>
</evidence>
<accession>A0A5B2WH33</accession>
<dbReference type="NCBIfam" id="TIGR00996">
    <property type="entry name" value="Mtu_fam_mce"/>
    <property type="match status" value="1"/>
</dbReference>
<gene>
    <name evidence="4" type="ORF">F0L68_39235</name>
</gene>
<dbReference type="PANTHER" id="PTHR33371">
    <property type="entry name" value="INTERMEMBRANE PHOSPHOLIPID TRANSPORT SYSTEM BINDING PROTEIN MLAD-RELATED"/>
    <property type="match status" value="1"/>
</dbReference>
<reference evidence="4 5" key="1">
    <citation type="submission" date="2019-09" db="EMBL/GenBank/DDBJ databases">
        <title>Goodfellowia gen. nov., a new genus of the Pseudonocardineae related to Actinoalloteichus, containing Goodfellowia coeruleoviolacea gen. nov., comb. nov. gen. nov., comb. nov.</title>
        <authorList>
            <person name="Labeda D."/>
        </authorList>
    </citation>
    <scope>NUCLEOTIDE SEQUENCE [LARGE SCALE GENOMIC DNA]</scope>
    <source>
        <strain evidence="4 5">AN110305</strain>
    </source>
</reference>
<evidence type="ECO:0000313" key="4">
    <source>
        <dbReference type="EMBL" id="KAA2250178.1"/>
    </source>
</evidence>
<dbReference type="Pfam" id="PF11887">
    <property type="entry name" value="Mce4_CUP1"/>
    <property type="match status" value="1"/>
</dbReference>
<organism evidence="4 5">
    <name type="scientific">Solihabitans fulvus</name>
    <dbReference type="NCBI Taxonomy" id="1892852"/>
    <lineage>
        <taxon>Bacteria</taxon>
        <taxon>Bacillati</taxon>
        <taxon>Actinomycetota</taxon>
        <taxon>Actinomycetes</taxon>
        <taxon>Pseudonocardiales</taxon>
        <taxon>Pseudonocardiaceae</taxon>
        <taxon>Solihabitans</taxon>
    </lineage>
</organism>
<feature type="domain" description="Mce/MlaD" evidence="2">
    <location>
        <begin position="39"/>
        <end position="114"/>
    </location>
</feature>
<evidence type="ECO:0000313" key="5">
    <source>
        <dbReference type="Proteomes" id="UP000323454"/>
    </source>
</evidence>
<dbReference type="OrthoDB" id="4741753at2"/>
<evidence type="ECO:0000256" key="1">
    <source>
        <dbReference type="SAM" id="MobiDB-lite"/>
    </source>
</evidence>
<dbReference type="Pfam" id="PF02470">
    <property type="entry name" value="MlaD"/>
    <property type="match status" value="1"/>
</dbReference>
<protein>
    <submittedName>
        <fullName evidence="4">MCE family protein</fullName>
    </submittedName>
</protein>
<dbReference type="InterPro" id="IPR003399">
    <property type="entry name" value="Mce/MlaD"/>
</dbReference>
<dbReference type="InterPro" id="IPR052336">
    <property type="entry name" value="MlaD_Phospholipid_Transporter"/>
</dbReference>
<dbReference type="Proteomes" id="UP000323454">
    <property type="component" value="Unassembled WGS sequence"/>
</dbReference>
<reference evidence="4 5" key="2">
    <citation type="submission" date="2019-09" db="EMBL/GenBank/DDBJ databases">
        <authorList>
            <person name="Jin C."/>
        </authorList>
    </citation>
    <scope>NUCLEOTIDE SEQUENCE [LARGE SCALE GENOMIC DNA]</scope>
    <source>
        <strain evidence="4 5">AN110305</strain>
    </source>
</reference>
<dbReference type="InterPro" id="IPR005693">
    <property type="entry name" value="Mce"/>
</dbReference>
<sequence length="404" mass="42197">MLTGRARVQLAVFVVLTLLGVSFAGYRYAGLNRLFGADSYLVTADLGRAGGLFPNAEVTYLGTKVGRVGAMRLTDNGIQVDLNIDSNAPPIPADTRAVVADRSAVGEQYLDLRPDHNTGPYLRAGSRIALDHTSLPPAVQEVLSDVDSLTKSVPVDSVRTVVDELDVAFTGTGPELQKIIDSVRSFTATASEHLPQTGELLRSAHTVLDTQLDLGSDIVSFSADLSRIAAQLKQSDGDLRRLISAAPQAGHQISDLLRETGPDLGALLANVLSVNKVLLVHRDGIEQTLVTYPWLSAIANTTVVNGKDGMAHLNLIVTKDAPPCVRGYDGTTRRSPDVTSDAPANNAAHCAEPAGSPTGVRGSQNAPPDGAAPPPPDGPLPGLLGRPGLTGATSLDQLLGLPSG</sequence>
<dbReference type="GO" id="GO:0005576">
    <property type="term" value="C:extracellular region"/>
    <property type="evidence" value="ECO:0007669"/>
    <property type="project" value="TreeGrafter"/>
</dbReference>
<dbReference type="AlphaFoldDB" id="A0A5B2WH33"/>
<evidence type="ECO:0000259" key="3">
    <source>
        <dbReference type="Pfam" id="PF11887"/>
    </source>
</evidence>
<proteinExistence type="predicted"/>
<feature type="compositionally biased region" description="Pro residues" evidence="1">
    <location>
        <begin position="370"/>
        <end position="379"/>
    </location>
</feature>
<feature type="region of interest" description="Disordered" evidence="1">
    <location>
        <begin position="324"/>
        <end position="404"/>
    </location>
</feature>
<comment type="caution">
    <text evidence="4">The sequence shown here is derived from an EMBL/GenBank/DDBJ whole genome shotgun (WGS) entry which is preliminary data.</text>
</comment>
<dbReference type="RefSeq" id="WP_149854997.1">
    <property type="nucleotide sequence ID" value="NZ_VUOB01000093.1"/>
</dbReference>
<dbReference type="EMBL" id="VUOB01000093">
    <property type="protein sequence ID" value="KAA2250178.1"/>
    <property type="molecule type" value="Genomic_DNA"/>
</dbReference>
<dbReference type="PANTHER" id="PTHR33371:SF16">
    <property type="entry name" value="MCE-FAMILY PROTEIN MCE3F"/>
    <property type="match status" value="1"/>
</dbReference>
<feature type="domain" description="Mammalian cell entry C-terminal" evidence="3">
    <location>
        <begin position="122"/>
        <end position="320"/>
    </location>
</feature>
<name>A0A5B2WH33_9PSEU</name>
<keyword evidence="5" id="KW-1185">Reference proteome</keyword>
<feature type="compositionally biased region" description="Low complexity" evidence="1">
    <location>
        <begin position="380"/>
        <end position="393"/>
    </location>
</feature>
<dbReference type="InterPro" id="IPR024516">
    <property type="entry name" value="Mce_C"/>
</dbReference>